<gene>
    <name evidence="2" type="ORF">JKL49_09985</name>
</gene>
<accession>A0A974P6L7</accession>
<dbReference type="EMBL" id="CP068570">
    <property type="protein sequence ID" value="QQZ51344.1"/>
    <property type="molecule type" value="Genomic_DNA"/>
</dbReference>
<evidence type="ECO:0000259" key="1">
    <source>
        <dbReference type="PROSITE" id="PS50404"/>
    </source>
</evidence>
<reference evidence="2" key="1">
    <citation type="submission" date="2021-01" db="EMBL/GenBank/DDBJ databases">
        <title>Genome sequence of Phenylobacterium sp. 20VBR1 isolated from a valley glaceir, Ny-Alesund, Svalbard.</title>
        <authorList>
            <person name="Thomas F.A."/>
            <person name="Krishnan K.P."/>
            <person name="Sinha R.K."/>
        </authorList>
    </citation>
    <scope>NUCLEOTIDE SEQUENCE</scope>
    <source>
        <strain evidence="2">20VBR1</strain>
    </source>
</reference>
<protein>
    <recommendedName>
        <fullName evidence="1">GST N-terminal domain-containing protein</fullName>
    </recommendedName>
</protein>
<dbReference type="PROSITE" id="PS50404">
    <property type="entry name" value="GST_NTER"/>
    <property type="match status" value="1"/>
</dbReference>
<proteinExistence type="predicted"/>
<sequence>MKLYSGDLSPYSAKVRMQIYAKGISDIEIELPPGFMTGSSTRPRRWPASRFST</sequence>
<dbReference type="InterPro" id="IPR004045">
    <property type="entry name" value="Glutathione_S-Trfase_N"/>
</dbReference>
<organism evidence="2">
    <name type="scientific">Phenylobacterium glaciei</name>
    <dbReference type="NCBI Taxonomy" id="2803784"/>
    <lineage>
        <taxon>Bacteria</taxon>
        <taxon>Pseudomonadati</taxon>
        <taxon>Pseudomonadota</taxon>
        <taxon>Alphaproteobacteria</taxon>
        <taxon>Caulobacterales</taxon>
        <taxon>Caulobacteraceae</taxon>
        <taxon>Phenylobacterium</taxon>
    </lineage>
</organism>
<name>A0A974P6L7_9CAUL</name>
<dbReference type="AlphaFoldDB" id="A0A974P6L7"/>
<evidence type="ECO:0000313" key="2">
    <source>
        <dbReference type="EMBL" id="QQZ51344.1"/>
    </source>
</evidence>
<feature type="domain" description="GST N-terminal" evidence="1">
    <location>
        <begin position="1"/>
        <end position="53"/>
    </location>
</feature>